<dbReference type="VEuPathDB" id="FungiDB:ASPACDRAFT_64685"/>
<feature type="region of interest" description="Disordered" evidence="1">
    <location>
        <begin position="252"/>
        <end position="282"/>
    </location>
</feature>
<dbReference type="AlphaFoldDB" id="A0A1L9WFX7"/>
<accession>A0A1L9WFX7</accession>
<sequence>MATTIMDHPAEINAMIVSFVGVGRSHPITAGSFHDSSSRLRCSSMYGHHGSDVGNLRLVNKTFSALASPLYFRYLSFCLGLGKAAAFRRFQAICRSPHAIHARELQLKICHCLKDSVGEFSRFIIGSKQQFEKEFITALSRLKNLETLRWVFWCFSSWCSENQHSILYEAVMRTDLPKLKNFMIVVYKLPNYPRIVPELTGASRERVKRLMRQIRCLWIDQPGHSFSGGDGSPSPGHDFTAWFVSALKNDVDRDSESTPRNSESPPRDSLSTPRDSVSSPRGAMTALQAPSIHLETLVLENVPVSLHVLKFLTTQARQTIKRVELSIVIAYSCRWRDLLSLLSRLPHLVYLRVHRCTAVKETGNYAHT</sequence>
<dbReference type="GeneID" id="30977833"/>
<protein>
    <recommendedName>
        <fullName evidence="4">F-box domain-containing protein</fullName>
    </recommendedName>
</protein>
<evidence type="ECO:0008006" key="4">
    <source>
        <dbReference type="Google" id="ProtNLM"/>
    </source>
</evidence>
<dbReference type="OrthoDB" id="4505556at2759"/>
<dbReference type="Proteomes" id="UP000184546">
    <property type="component" value="Unassembled WGS sequence"/>
</dbReference>
<evidence type="ECO:0000256" key="1">
    <source>
        <dbReference type="SAM" id="MobiDB-lite"/>
    </source>
</evidence>
<evidence type="ECO:0000313" key="2">
    <source>
        <dbReference type="EMBL" id="OJJ95078.1"/>
    </source>
</evidence>
<name>A0A1L9WFX7_ASPA1</name>
<organism evidence="2 3">
    <name type="scientific">Aspergillus aculeatus (strain ATCC 16872 / CBS 172.66 / WB 5094)</name>
    <dbReference type="NCBI Taxonomy" id="690307"/>
    <lineage>
        <taxon>Eukaryota</taxon>
        <taxon>Fungi</taxon>
        <taxon>Dikarya</taxon>
        <taxon>Ascomycota</taxon>
        <taxon>Pezizomycotina</taxon>
        <taxon>Eurotiomycetes</taxon>
        <taxon>Eurotiomycetidae</taxon>
        <taxon>Eurotiales</taxon>
        <taxon>Aspergillaceae</taxon>
        <taxon>Aspergillus</taxon>
        <taxon>Aspergillus subgen. Circumdati</taxon>
    </lineage>
</organism>
<evidence type="ECO:0000313" key="3">
    <source>
        <dbReference type="Proteomes" id="UP000184546"/>
    </source>
</evidence>
<keyword evidence="3" id="KW-1185">Reference proteome</keyword>
<dbReference type="RefSeq" id="XP_020051418.1">
    <property type="nucleotide sequence ID" value="XM_020204019.1"/>
</dbReference>
<gene>
    <name evidence="2" type="ORF">ASPACDRAFT_64685</name>
</gene>
<feature type="compositionally biased region" description="Polar residues" evidence="1">
    <location>
        <begin position="258"/>
        <end position="279"/>
    </location>
</feature>
<reference evidence="3" key="1">
    <citation type="journal article" date="2017" name="Genome Biol.">
        <title>Comparative genomics reveals high biological diversity and specific adaptations in the industrially and medically important fungal genus Aspergillus.</title>
        <authorList>
            <person name="de Vries R.P."/>
            <person name="Riley R."/>
            <person name="Wiebenga A."/>
            <person name="Aguilar-Osorio G."/>
            <person name="Amillis S."/>
            <person name="Uchima C.A."/>
            <person name="Anderluh G."/>
            <person name="Asadollahi M."/>
            <person name="Askin M."/>
            <person name="Barry K."/>
            <person name="Battaglia E."/>
            <person name="Bayram O."/>
            <person name="Benocci T."/>
            <person name="Braus-Stromeyer S.A."/>
            <person name="Caldana C."/>
            <person name="Canovas D."/>
            <person name="Cerqueira G.C."/>
            <person name="Chen F."/>
            <person name="Chen W."/>
            <person name="Choi C."/>
            <person name="Clum A."/>
            <person name="Dos Santos R.A."/>
            <person name="Damasio A.R."/>
            <person name="Diallinas G."/>
            <person name="Emri T."/>
            <person name="Fekete E."/>
            <person name="Flipphi M."/>
            <person name="Freyberg S."/>
            <person name="Gallo A."/>
            <person name="Gournas C."/>
            <person name="Habgood R."/>
            <person name="Hainaut M."/>
            <person name="Harispe M.L."/>
            <person name="Henrissat B."/>
            <person name="Hilden K.S."/>
            <person name="Hope R."/>
            <person name="Hossain A."/>
            <person name="Karabika E."/>
            <person name="Karaffa L."/>
            <person name="Karanyi Z."/>
            <person name="Krasevec N."/>
            <person name="Kuo A."/>
            <person name="Kusch H."/>
            <person name="LaButti K."/>
            <person name="Lagendijk E.L."/>
            <person name="Lapidus A."/>
            <person name="Levasseur A."/>
            <person name="Lindquist E."/>
            <person name="Lipzen A."/>
            <person name="Logrieco A.F."/>
            <person name="MacCabe A."/>
            <person name="Maekelae M.R."/>
            <person name="Malavazi I."/>
            <person name="Melin P."/>
            <person name="Meyer V."/>
            <person name="Mielnichuk N."/>
            <person name="Miskei M."/>
            <person name="Molnar A.P."/>
            <person name="Mule G."/>
            <person name="Ngan C.Y."/>
            <person name="Orejas M."/>
            <person name="Orosz E."/>
            <person name="Ouedraogo J.P."/>
            <person name="Overkamp K.M."/>
            <person name="Park H.-S."/>
            <person name="Perrone G."/>
            <person name="Piumi F."/>
            <person name="Punt P.J."/>
            <person name="Ram A.F."/>
            <person name="Ramon A."/>
            <person name="Rauscher S."/>
            <person name="Record E."/>
            <person name="Riano-Pachon D.M."/>
            <person name="Robert V."/>
            <person name="Roehrig J."/>
            <person name="Ruller R."/>
            <person name="Salamov A."/>
            <person name="Salih N.S."/>
            <person name="Samson R.A."/>
            <person name="Sandor E."/>
            <person name="Sanguinetti M."/>
            <person name="Schuetze T."/>
            <person name="Sepcic K."/>
            <person name="Shelest E."/>
            <person name="Sherlock G."/>
            <person name="Sophianopoulou V."/>
            <person name="Squina F.M."/>
            <person name="Sun H."/>
            <person name="Susca A."/>
            <person name="Todd R.B."/>
            <person name="Tsang A."/>
            <person name="Unkles S.E."/>
            <person name="van de Wiele N."/>
            <person name="van Rossen-Uffink D."/>
            <person name="Oliveira J.V."/>
            <person name="Vesth T.C."/>
            <person name="Visser J."/>
            <person name="Yu J.-H."/>
            <person name="Zhou M."/>
            <person name="Andersen M.R."/>
            <person name="Archer D.B."/>
            <person name="Baker S.E."/>
            <person name="Benoit I."/>
            <person name="Brakhage A.A."/>
            <person name="Braus G.H."/>
            <person name="Fischer R."/>
            <person name="Frisvad J.C."/>
            <person name="Goldman G.H."/>
            <person name="Houbraken J."/>
            <person name="Oakley B."/>
            <person name="Pocsi I."/>
            <person name="Scazzocchio C."/>
            <person name="Seiboth B."/>
            <person name="vanKuyk P.A."/>
            <person name="Wortman J."/>
            <person name="Dyer P.S."/>
            <person name="Grigoriev I.V."/>
        </authorList>
    </citation>
    <scope>NUCLEOTIDE SEQUENCE [LARGE SCALE GENOMIC DNA]</scope>
    <source>
        <strain evidence="3">ATCC 16872 / CBS 172.66 / WB 5094</strain>
    </source>
</reference>
<proteinExistence type="predicted"/>
<dbReference type="EMBL" id="KV878991">
    <property type="protein sequence ID" value="OJJ95078.1"/>
    <property type="molecule type" value="Genomic_DNA"/>
</dbReference>